<evidence type="ECO:0008006" key="4">
    <source>
        <dbReference type="Google" id="ProtNLM"/>
    </source>
</evidence>
<dbReference type="AlphaFoldDB" id="A0A1I2T3J5"/>
<evidence type="ECO:0000256" key="1">
    <source>
        <dbReference type="SAM" id="MobiDB-lite"/>
    </source>
</evidence>
<dbReference type="InterPro" id="IPR013783">
    <property type="entry name" value="Ig-like_fold"/>
</dbReference>
<evidence type="ECO:0000313" key="2">
    <source>
        <dbReference type="EMBL" id="SFG56841.1"/>
    </source>
</evidence>
<dbReference type="OrthoDB" id="176168at2"/>
<organism evidence="2 3">
    <name type="scientific">Streptomyces mirabilis</name>
    <dbReference type="NCBI Taxonomy" id="68239"/>
    <lineage>
        <taxon>Bacteria</taxon>
        <taxon>Bacillati</taxon>
        <taxon>Actinomycetota</taxon>
        <taxon>Actinomycetes</taxon>
        <taxon>Kitasatosporales</taxon>
        <taxon>Streptomycetaceae</taxon>
        <taxon>Streptomyces</taxon>
    </lineage>
</organism>
<feature type="compositionally biased region" description="Pro residues" evidence="1">
    <location>
        <begin position="11"/>
        <end position="25"/>
    </location>
</feature>
<gene>
    <name evidence="2" type="ORF">SAMN02787118_1233</name>
</gene>
<accession>A0A1I2T3J5</accession>
<dbReference type="Gene3D" id="2.60.40.10">
    <property type="entry name" value="Immunoglobulins"/>
    <property type="match status" value="1"/>
</dbReference>
<reference evidence="2 3" key="1">
    <citation type="submission" date="2016-10" db="EMBL/GenBank/DDBJ databases">
        <authorList>
            <person name="de Groot N.N."/>
        </authorList>
    </citation>
    <scope>NUCLEOTIDE SEQUENCE [LARGE SCALE GENOMIC DNA]</scope>
    <source>
        <strain evidence="2 3">OK461</strain>
    </source>
</reference>
<evidence type="ECO:0000313" key="3">
    <source>
        <dbReference type="Proteomes" id="UP000181942"/>
    </source>
</evidence>
<dbReference type="EMBL" id="FONR01000023">
    <property type="protein sequence ID" value="SFG56841.1"/>
    <property type="molecule type" value="Genomic_DNA"/>
</dbReference>
<dbReference type="GO" id="GO:0005975">
    <property type="term" value="P:carbohydrate metabolic process"/>
    <property type="evidence" value="ECO:0007669"/>
    <property type="project" value="UniProtKB-ARBA"/>
</dbReference>
<dbReference type="RefSeq" id="WP_075032203.1">
    <property type="nucleotide sequence ID" value="NZ_FONR01000023.1"/>
</dbReference>
<dbReference type="Proteomes" id="UP000181942">
    <property type="component" value="Unassembled WGS sequence"/>
</dbReference>
<name>A0A1I2T3J5_9ACTN</name>
<sequence>MNAYRPEEDFLPPPVSLTVTPPAPEPGKAVTLTATLTNTTRIALRGTMLYLAVDDTEEPDSLGSLAPGRSVTRTWRTRLADDAGGRIVFTAHALFDVHRHGSDCARATSSVLLPYRSLPGAFDNAGIASDDALTVANIDGSNSSLSAEALASVGLTPGATVTYGGVTFTWPDTRPGNRDNVVSAGQSVLLSGSGSRLTFLGTSTWGEGKGDGKVVYADGTEQAFSVAVPDWYGTNPSAVVVLPYRHITTGRDDTPVSLFTFGVDLAAGKELRSLVLPHVSDGLQSGVPALHIFAMTIN</sequence>
<proteinExistence type="predicted"/>
<feature type="region of interest" description="Disordered" evidence="1">
    <location>
        <begin position="1"/>
        <end position="26"/>
    </location>
</feature>
<protein>
    <recommendedName>
        <fullName evidence="4">Beta-glucosidase</fullName>
    </recommendedName>
</protein>